<dbReference type="RefSeq" id="WP_118335276.1">
    <property type="nucleotide sequence ID" value="NZ_AP025567.1"/>
</dbReference>
<proteinExistence type="predicted"/>
<evidence type="ECO:0000313" key="3">
    <source>
        <dbReference type="Proteomes" id="UP000284841"/>
    </source>
</evidence>
<dbReference type="AlphaFoldDB" id="A0A415E4M5"/>
<dbReference type="InterPro" id="IPR007492">
    <property type="entry name" value="LytTR_DNA-bd_dom"/>
</dbReference>
<sequence>MNEEKYIPIICGKETAKVRVSDVVMVMKDKRKLRIVTDEKEYDFYERMEHVEPLLDSRFFCCLKGCYINLEKVISMTDQTIYFDNGFTFGLGRQNFIKTRQRYKLYLKKTAIR</sequence>
<dbReference type="OrthoDB" id="1839448at2"/>
<reference evidence="2 3" key="1">
    <citation type="submission" date="2018-08" db="EMBL/GenBank/DDBJ databases">
        <title>A genome reference for cultivated species of the human gut microbiota.</title>
        <authorList>
            <person name="Zou Y."/>
            <person name="Xue W."/>
            <person name="Luo G."/>
        </authorList>
    </citation>
    <scope>NUCLEOTIDE SEQUENCE [LARGE SCALE GENOMIC DNA]</scope>
    <source>
        <strain evidence="2 3">AM07-24</strain>
    </source>
</reference>
<evidence type="ECO:0000259" key="1">
    <source>
        <dbReference type="SMART" id="SM00850"/>
    </source>
</evidence>
<keyword evidence="3" id="KW-1185">Reference proteome</keyword>
<name>A0A415E4M5_9FIRM</name>
<organism evidence="2 3">
    <name type="scientific">Emergencia timonensis</name>
    <dbReference type="NCBI Taxonomy" id="1776384"/>
    <lineage>
        <taxon>Bacteria</taxon>
        <taxon>Bacillati</taxon>
        <taxon>Bacillota</taxon>
        <taxon>Clostridia</taxon>
        <taxon>Peptostreptococcales</taxon>
        <taxon>Anaerovoracaceae</taxon>
        <taxon>Emergencia</taxon>
    </lineage>
</organism>
<dbReference type="GO" id="GO:0003677">
    <property type="term" value="F:DNA binding"/>
    <property type="evidence" value="ECO:0007669"/>
    <property type="project" value="InterPro"/>
</dbReference>
<feature type="domain" description="HTH LytTR-type" evidence="1">
    <location>
        <begin position="13"/>
        <end position="104"/>
    </location>
</feature>
<dbReference type="SMART" id="SM00850">
    <property type="entry name" value="LytTR"/>
    <property type="match status" value="1"/>
</dbReference>
<dbReference type="EMBL" id="QRMS01000002">
    <property type="protein sequence ID" value="RHJ88582.1"/>
    <property type="molecule type" value="Genomic_DNA"/>
</dbReference>
<dbReference type="Gene3D" id="2.40.50.1020">
    <property type="entry name" value="LytTr DNA-binding domain"/>
    <property type="match status" value="1"/>
</dbReference>
<dbReference type="Proteomes" id="UP000284841">
    <property type="component" value="Unassembled WGS sequence"/>
</dbReference>
<evidence type="ECO:0000313" key="2">
    <source>
        <dbReference type="EMBL" id="RHJ88582.1"/>
    </source>
</evidence>
<accession>A0A415E4M5</accession>
<dbReference type="Pfam" id="PF04397">
    <property type="entry name" value="LytTR"/>
    <property type="match status" value="1"/>
</dbReference>
<gene>
    <name evidence="2" type="ORF">DW099_09385</name>
</gene>
<comment type="caution">
    <text evidence="2">The sequence shown here is derived from an EMBL/GenBank/DDBJ whole genome shotgun (WGS) entry which is preliminary data.</text>
</comment>
<protein>
    <recommendedName>
        <fullName evidence="1">HTH LytTR-type domain-containing protein</fullName>
    </recommendedName>
</protein>
<dbReference type="STRING" id="1776384.GCA_900086585_04236"/>